<dbReference type="Proteomes" id="UP000054248">
    <property type="component" value="Unassembled WGS sequence"/>
</dbReference>
<proteinExistence type="predicted"/>
<dbReference type="AlphaFoldDB" id="A0A0C3Q5H5"/>
<evidence type="ECO:0000313" key="3">
    <source>
        <dbReference type="Proteomes" id="UP000054248"/>
    </source>
</evidence>
<dbReference type="HOGENOM" id="CLU_2518856_0_0_1"/>
<feature type="region of interest" description="Disordered" evidence="1">
    <location>
        <begin position="1"/>
        <end position="54"/>
    </location>
</feature>
<evidence type="ECO:0000256" key="1">
    <source>
        <dbReference type="SAM" id="MobiDB-lite"/>
    </source>
</evidence>
<name>A0A0C3Q5H5_9AGAM</name>
<feature type="compositionally biased region" description="Basic residues" evidence="1">
    <location>
        <begin position="42"/>
        <end position="54"/>
    </location>
</feature>
<feature type="compositionally biased region" description="Polar residues" evidence="1">
    <location>
        <begin position="1"/>
        <end position="20"/>
    </location>
</feature>
<reference evidence="2 3" key="1">
    <citation type="submission" date="2014-04" db="EMBL/GenBank/DDBJ databases">
        <authorList>
            <consortium name="DOE Joint Genome Institute"/>
            <person name="Kuo A."/>
            <person name="Girlanda M."/>
            <person name="Perotto S."/>
            <person name="Kohler A."/>
            <person name="Nagy L.G."/>
            <person name="Floudas D."/>
            <person name="Copeland A."/>
            <person name="Barry K.W."/>
            <person name="Cichocki N."/>
            <person name="Veneault-Fourrey C."/>
            <person name="LaButti K."/>
            <person name="Lindquist E.A."/>
            <person name="Lipzen A."/>
            <person name="Lundell T."/>
            <person name="Morin E."/>
            <person name="Murat C."/>
            <person name="Sun H."/>
            <person name="Tunlid A."/>
            <person name="Henrissat B."/>
            <person name="Grigoriev I.V."/>
            <person name="Hibbett D.S."/>
            <person name="Martin F."/>
            <person name="Nordberg H.P."/>
            <person name="Cantor M.N."/>
            <person name="Hua S.X."/>
        </authorList>
    </citation>
    <scope>NUCLEOTIDE SEQUENCE [LARGE SCALE GENOMIC DNA]</scope>
    <source>
        <strain evidence="2 3">MUT 4182</strain>
    </source>
</reference>
<gene>
    <name evidence="2" type="ORF">M407DRAFT_246511</name>
</gene>
<accession>A0A0C3Q5H5</accession>
<reference evidence="3" key="2">
    <citation type="submission" date="2015-01" db="EMBL/GenBank/DDBJ databases">
        <title>Evolutionary Origins and Diversification of the Mycorrhizal Mutualists.</title>
        <authorList>
            <consortium name="DOE Joint Genome Institute"/>
            <consortium name="Mycorrhizal Genomics Consortium"/>
            <person name="Kohler A."/>
            <person name="Kuo A."/>
            <person name="Nagy L.G."/>
            <person name="Floudas D."/>
            <person name="Copeland A."/>
            <person name="Barry K.W."/>
            <person name="Cichocki N."/>
            <person name="Veneault-Fourrey C."/>
            <person name="LaButti K."/>
            <person name="Lindquist E.A."/>
            <person name="Lipzen A."/>
            <person name="Lundell T."/>
            <person name="Morin E."/>
            <person name="Murat C."/>
            <person name="Riley R."/>
            <person name="Ohm R."/>
            <person name="Sun H."/>
            <person name="Tunlid A."/>
            <person name="Henrissat B."/>
            <person name="Grigoriev I.V."/>
            <person name="Hibbett D.S."/>
            <person name="Martin F."/>
        </authorList>
    </citation>
    <scope>NUCLEOTIDE SEQUENCE [LARGE SCALE GENOMIC DNA]</scope>
    <source>
        <strain evidence="3">MUT 4182</strain>
    </source>
</reference>
<protein>
    <submittedName>
        <fullName evidence="2">Uncharacterized protein</fullName>
    </submittedName>
</protein>
<sequence>MTDSGIREFQNSRTTPSDVASGSAAPFPASTAHSAQSTVMRAIRKKTYSKKRKQGWNVDAKKRMENTALGCEVGILPWSEPAETL</sequence>
<dbReference type="EMBL" id="KN823297">
    <property type="protein sequence ID" value="KIO18304.1"/>
    <property type="molecule type" value="Genomic_DNA"/>
</dbReference>
<evidence type="ECO:0000313" key="2">
    <source>
        <dbReference type="EMBL" id="KIO18304.1"/>
    </source>
</evidence>
<feature type="non-terminal residue" evidence="2">
    <location>
        <position position="85"/>
    </location>
</feature>
<organism evidence="2 3">
    <name type="scientific">Tulasnella calospora MUT 4182</name>
    <dbReference type="NCBI Taxonomy" id="1051891"/>
    <lineage>
        <taxon>Eukaryota</taxon>
        <taxon>Fungi</taxon>
        <taxon>Dikarya</taxon>
        <taxon>Basidiomycota</taxon>
        <taxon>Agaricomycotina</taxon>
        <taxon>Agaricomycetes</taxon>
        <taxon>Cantharellales</taxon>
        <taxon>Tulasnellaceae</taxon>
        <taxon>Tulasnella</taxon>
    </lineage>
</organism>
<keyword evidence="3" id="KW-1185">Reference proteome</keyword>